<protein>
    <recommendedName>
        <fullName evidence="3">Lebercilin-like protein</fullName>
    </recommendedName>
    <alternativeName>
        <fullName evidence="4">Leber congenital amaurosis 5-like protein</fullName>
    </alternativeName>
</protein>
<dbReference type="GO" id="GO:0042073">
    <property type="term" value="P:intraciliary transport"/>
    <property type="evidence" value="ECO:0007669"/>
    <property type="project" value="TreeGrafter"/>
</dbReference>
<sequence length="573" mass="64509">MDRNSTDQHIGCQALVSKRRNSGPFKSGEGYKEVMSVRRQGLMQQAFEHKEGDGDAVSCSTNTSRWSSPSRLGCGSNSSHYSPDFEDQADSLTGKNPEVKTSDKWQASKTCGRKKGKKAQGPHSQKTNKSANRQVPTLPPIKPMQVSKSADLNCIKELKSQVGHLQQQLSEATTENKLLKRLQLRHTVALQHFQDSEGSLSQILIKHSNEVRVLQGLLRDTRACRENLARQLQTTENKLLSAKASLKHLQLLSQDHSLQEREELTFRLTRAYAELEDKDKRILDLEKNLELCHASFNRQIVTEERKTNEARKISCYLQEQIYQLNKEVQDRKRKLETHNIYSHRASKTEKPEAGVSANVTLEENRQECTETCADTSEHGSSSEASPEYQIEGESDEEKEASEAPQVLKLKAEEHESETSYILKKSLNETKPKRKGHKLPKIRHNYTFKQSIENLHSGRPAYNRVDLSPCQSAKSPIKLETLSSGIHDLCLQAGKSRVDGVCSPQDNLSVILLILRSNLAYLANSSIMLIEACSFFISWISALISLSCSASFCTIFESFKEGKTLLLGNQKDRL</sequence>
<evidence type="ECO:0000259" key="7">
    <source>
        <dbReference type="Pfam" id="PF15619"/>
    </source>
</evidence>
<feature type="coiled-coil region" evidence="5">
    <location>
        <begin position="155"/>
        <end position="182"/>
    </location>
</feature>
<comment type="similarity">
    <text evidence="1">Belongs to the LCA5 family.</text>
</comment>
<evidence type="ECO:0000256" key="1">
    <source>
        <dbReference type="ARBA" id="ARBA00010229"/>
    </source>
</evidence>
<evidence type="ECO:0000256" key="5">
    <source>
        <dbReference type="SAM" id="Coils"/>
    </source>
</evidence>
<feature type="compositionally biased region" description="Basic residues" evidence="6">
    <location>
        <begin position="111"/>
        <end position="120"/>
    </location>
</feature>
<keyword evidence="2 5" id="KW-0175">Coiled coil</keyword>
<dbReference type="EMBL" id="VOFY01000003">
    <property type="protein sequence ID" value="KAA8593894.1"/>
    <property type="molecule type" value="Genomic_DNA"/>
</dbReference>
<comment type="caution">
    <text evidence="8">The sequence shown here is derived from an EMBL/GenBank/DDBJ whole genome shotgun (WGS) entry which is preliminary data.</text>
</comment>
<feature type="coiled-coil region" evidence="5">
    <location>
        <begin position="218"/>
        <end position="288"/>
    </location>
</feature>
<dbReference type="InterPro" id="IPR028933">
    <property type="entry name" value="Lebercilin_dom"/>
</dbReference>
<dbReference type="AlphaFoldDB" id="A0A5J5DKJ1"/>
<gene>
    <name evidence="8" type="ORF">FQN60_004728</name>
</gene>
<feature type="region of interest" description="Disordered" evidence="6">
    <location>
        <begin position="365"/>
        <end position="403"/>
    </location>
</feature>
<feature type="compositionally biased region" description="Polar residues" evidence="6">
    <location>
        <begin position="372"/>
        <end position="384"/>
    </location>
</feature>
<evidence type="ECO:0000256" key="2">
    <source>
        <dbReference type="ARBA" id="ARBA00023054"/>
    </source>
</evidence>
<dbReference type="GO" id="GO:0005930">
    <property type="term" value="C:axoneme"/>
    <property type="evidence" value="ECO:0007669"/>
    <property type="project" value="TreeGrafter"/>
</dbReference>
<dbReference type="PANTHER" id="PTHR16650">
    <property type="entry name" value="C21ORF13-RELATED"/>
    <property type="match status" value="1"/>
</dbReference>
<name>A0A5J5DKJ1_9PERO</name>
<accession>A0A5J5DKJ1</accession>
<feature type="domain" description="Lebercilin" evidence="7">
    <location>
        <begin position="149"/>
        <end position="335"/>
    </location>
</feature>
<evidence type="ECO:0000313" key="8">
    <source>
        <dbReference type="EMBL" id="KAA8593894.1"/>
    </source>
</evidence>
<dbReference type="PANTHER" id="PTHR16650:SF9">
    <property type="entry name" value="LEBERCILIN-LIKE PROTEIN"/>
    <property type="match status" value="1"/>
</dbReference>
<dbReference type="Proteomes" id="UP000327493">
    <property type="component" value="Chromosome 3"/>
</dbReference>
<proteinExistence type="inferred from homology"/>
<reference evidence="8 9" key="1">
    <citation type="submission" date="2019-08" db="EMBL/GenBank/DDBJ databases">
        <title>A chromosome-level genome assembly, high-density linkage maps, and genome scans reveal the genomic architecture of hybrid incompatibilities underlying speciation via character displacement in darters (Percidae: Etheostominae).</title>
        <authorList>
            <person name="Moran R.L."/>
            <person name="Catchen J.M."/>
            <person name="Fuller R.C."/>
        </authorList>
    </citation>
    <scope>NUCLEOTIDE SEQUENCE [LARGE SCALE GENOMIC DNA]</scope>
    <source>
        <strain evidence="8">EspeVRDwgs_2016</strain>
        <tissue evidence="8">Muscle</tissue>
    </source>
</reference>
<dbReference type="Pfam" id="PF15619">
    <property type="entry name" value="Lebercilin"/>
    <property type="match status" value="1"/>
</dbReference>
<evidence type="ECO:0000313" key="9">
    <source>
        <dbReference type="Proteomes" id="UP000327493"/>
    </source>
</evidence>
<organism evidence="8 9">
    <name type="scientific">Etheostoma spectabile</name>
    <name type="common">orangethroat darter</name>
    <dbReference type="NCBI Taxonomy" id="54343"/>
    <lineage>
        <taxon>Eukaryota</taxon>
        <taxon>Metazoa</taxon>
        <taxon>Chordata</taxon>
        <taxon>Craniata</taxon>
        <taxon>Vertebrata</taxon>
        <taxon>Euteleostomi</taxon>
        <taxon>Actinopterygii</taxon>
        <taxon>Neopterygii</taxon>
        <taxon>Teleostei</taxon>
        <taxon>Neoteleostei</taxon>
        <taxon>Acanthomorphata</taxon>
        <taxon>Eupercaria</taxon>
        <taxon>Perciformes</taxon>
        <taxon>Percoidei</taxon>
        <taxon>Percidae</taxon>
        <taxon>Etheostomatinae</taxon>
        <taxon>Etheostoma</taxon>
    </lineage>
</organism>
<feature type="compositionally biased region" description="Acidic residues" evidence="6">
    <location>
        <begin position="390"/>
        <end position="399"/>
    </location>
</feature>
<dbReference type="InterPro" id="IPR026188">
    <property type="entry name" value="Lebercilin-like"/>
</dbReference>
<evidence type="ECO:0000256" key="6">
    <source>
        <dbReference type="SAM" id="MobiDB-lite"/>
    </source>
</evidence>
<feature type="compositionally biased region" description="Polar residues" evidence="6">
    <location>
        <begin position="58"/>
        <end position="81"/>
    </location>
</feature>
<evidence type="ECO:0000256" key="4">
    <source>
        <dbReference type="ARBA" id="ARBA00041402"/>
    </source>
</evidence>
<keyword evidence="9" id="KW-1185">Reference proteome</keyword>
<feature type="region of interest" description="Disordered" evidence="6">
    <location>
        <begin position="49"/>
        <end position="145"/>
    </location>
</feature>
<feature type="compositionally biased region" description="Polar residues" evidence="6">
    <location>
        <begin position="122"/>
        <end position="135"/>
    </location>
</feature>
<evidence type="ECO:0000256" key="3">
    <source>
        <dbReference type="ARBA" id="ARBA00041189"/>
    </source>
</evidence>